<organism evidence="11 12">
    <name type="scientific">Pontivivens marinum</name>
    <dbReference type="NCBI Taxonomy" id="1690039"/>
    <lineage>
        <taxon>Bacteria</taxon>
        <taxon>Pseudomonadati</taxon>
        <taxon>Pseudomonadota</taxon>
        <taxon>Alphaproteobacteria</taxon>
        <taxon>Rhodobacterales</taxon>
        <taxon>Paracoccaceae</taxon>
        <taxon>Pontivivens</taxon>
    </lineage>
</organism>
<evidence type="ECO:0000256" key="9">
    <source>
        <dbReference type="RuleBase" id="RU363032"/>
    </source>
</evidence>
<evidence type="ECO:0000256" key="8">
    <source>
        <dbReference type="ARBA" id="ARBA00023136"/>
    </source>
</evidence>
<dbReference type="GO" id="GO:0043190">
    <property type="term" value="C:ATP-binding cassette (ABC) transporter complex"/>
    <property type="evidence" value="ECO:0007669"/>
    <property type="project" value="InterPro"/>
</dbReference>
<dbReference type="PANTHER" id="PTHR30614:SF10">
    <property type="entry name" value="ARGININE ABC TRANSPORTER PERMEASE PROTEIN ARTM"/>
    <property type="match status" value="1"/>
</dbReference>
<keyword evidence="12" id="KW-1185">Reference proteome</keyword>
<dbReference type="InterPro" id="IPR010065">
    <property type="entry name" value="AA_ABC_transptr_permease_3TM"/>
</dbReference>
<evidence type="ECO:0000256" key="7">
    <source>
        <dbReference type="ARBA" id="ARBA00022989"/>
    </source>
</evidence>
<evidence type="ECO:0000256" key="5">
    <source>
        <dbReference type="ARBA" id="ARBA00022519"/>
    </source>
</evidence>
<protein>
    <submittedName>
        <fullName evidence="11">Arginine/ornithine transport system permease protein</fullName>
    </submittedName>
</protein>
<dbReference type="RefSeq" id="WP_097927979.1">
    <property type="nucleotide sequence ID" value="NZ_OCTN01000001.1"/>
</dbReference>
<keyword evidence="3 9" id="KW-0813">Transport</keyword>
<keyword evidence="7 9" id="KW-1133">Transmembrane helix</keyword>
<dbReference type="Proteomes" id="UP000220034">
    <property type="component" value="Unassembled WGS sequence"/>
</dbReference>
<keyword evidence="5" id="KW-0997">Cell inner membrane</keyword>
<feature type="transmembrane region" description="Helical" evidence="9">
    <location>
        <begin position="131"/>
        <end position="149"/>
    </location>
</feature>
<dbReference type="EMBL" id="OCTN01000001">
    <property type="protein sequence ID" value="SOH92399.1"/>
    <property type="molecule type" value="Genomic_DNA"/>
</dbReference>
<evidence type="ECO:0000256" key="1">
    <source>
        <dbReference type="ARBA" id="ARBA00004429"/>
    </source>
</evidence>
<dbReference type="InterPro" id="IPR035906">
    <property type="entry name" value="MetI-like_sf"/>
</dbReference>
<gene>
    <name evidence="11" type="ORF">SAMN06273572_101244</name>
</gene>
<evidence type="ECO:0000313" key="12">
    <source>
        <dbReference type="Proteomes" id="UP000220034"/>
    </source>
</evidence>
<keyword evidence="8 9" id="KW-0472">Membrane</keyword>
<dbReference type="PANTHER" id="PTHR30614">
    <property type="entry name" value="MEMBRANE COMPONENT OF AMINO ACID ABC TRANSPORTER"/>
    <property type="match status" value="1"/>
</dbReference>
<comment type="subcellular location">
    <subcellularLocation>
        <location evidence="1">Cell inner membrane</location>
        <topology evidence="1">Multi-pass membrane protein</topology>
    </subcellularLocation>
    <subcellularLocation>
        <location evidence="9">Cell membrane</location>
        <topology evidence="9">Multi-pass membrane protein</topology>
    </subcellularLocation>
</comment>
<dbReference type="InterPro" id="IPR043429">
    <property type="entry name" value="ArtM/GltK/GlnP/TcyL/YhdX-like"/>
</dbReference>
<proteinExistence type="inferred from homology"/>
<evidence type="ECO:0000313" key="11">
    <source>
        <dbReference type="EMBL" id="SOH92399.1"/>
    </source>
</evidence>
<feature type="transmembrane region" description="Helical" evidence="9">
    <location>
        <begin position="12"/>
        <end position="40"/>
    </location>
</feature>
<sequence length="228" mass="25923">MRFDLLIQRWPLFAEGVWLTVQLTMLAVVIGFCIAVPFAIMRTRKTPIASPLIRGYVYAIRGTPLLVQLYLLYYGMSQFEFIRDSFAWSYLREPWWCALIAFSLNSGAYATEIVRGAIERTPKGQVEAAQALGLRTWLVYALVVLPSALRRAIPQYGNEVVFMMHGSAIVSVITLTDILGAAREFNGRYYVSDEGFYTAAILYGLLTLMIVLIFRGIEGRYLKHLKMR</sequence>
<dbReference type="AlphaFoldDB" id="A0A2C9CPW6"/>
<feature type="transmembrane region" description="Helical" evidence="9">
    <location>
        <begin position="161"/>
        <end position="183"/>
    </location>
</feature>
<feature type="domain" description="ABC transmembrane type-1" evidence="10">
    <location>
        <begin position="17"/>
        <end position="214"/>
    </location>
</feature>
<name>A0A2C9CPW6_9RHOB</name>
<keyword evidence="6 9" id="KW-0812">Transmembrane</keyword>
<dbReference type="OrthoDB" id="9814550at2"/>
<evidence type="ECO:0000256" key="2">
    <source>
        <dbReference type="ARBA" id="ARBA00010072"/>
    </source>
</evidence>
<feature type="transmembrane region" description="Helical" evidence="9">
    <location>
        <begin position="195"/>
        <end position="217"/>
    </location>
</feature>
<feature type="transmembrane region" description="Helical" evidence="9">
    <location>
        <begin position="94"/>
        <end position="111"/>
    </location>
</feature>
<dbReference type="PROSITE" id="PS50928">
    <property type="entry name" value="ABC_TM1"/>
    <property type="match status" value="1"/>
</dbReference>
<comment type="similarity">
    <text evidence="2">Belongs to the binding-protein-dependent transport system permease family. HisMQ subfamily.</text>
</comment>
<evidence type="ECO:0000256" key="6">
    <source>
        <dbReference type="ARBA" id="ARBA00022692"/>
    </source>
</evidence>
<accession>A0A2C9CPW6</accession>
<evidence type="ECO:0000256" key="4">
    <source>
        <dbReference type="ARBA" id="ARBA00022475"/>
    </source>
</evidence>
<dbReference type="GO" id="GO:0006865">
    <property type="term" value="P:amino acid transport"/>
    <property type="evidence" value="ECO:0007669"/>
    <property type="project" value="TreeGrafter"/>
</dbReference>
<dbReference type="Gene3D" id="1.10.3720.10">
    <property type="entry name" value="MetI-like"/>
    <property type="match status" value="1"/>
</dbReference>
<keyword evidence="4" id="KW-1003">Cell membrane</keyword>
<evidence type="ECO:0000259" key="10">
    <source>
        <dbReference type="PROSITE" id="PS50928"/>
    </source>
</evidence>
<feature type="transmembrane region" description="Helical" evidence="9">
    <location>
        <begin position="52"/>
        <end position="73"/>
    </location>
</feature>
<evidence type="ECO:0000256" key="3">
    <source>
        <dbReference type="ARBA" id="ARBA00022448"/>
    </source>
</evidence>
<dbReference type="SUPFAM" id="SSF161098">
    <property type="entry name" value="MetI-like"/>
    <property type="match status" value="1"/>
</dbReference>
<dbReference type="InterPro" id="IPR000515">
    <property type="entry name" value="MetI-like"/>
</dbReference>
<dbReference type="CDD" id="cd06261">
    <property type="entry name" value="TM_PBP2"/>
    <property type="match status" value="1"/>
</dbReference>
<reference evidence="12" key="1">
    <citation type="submission" date="2017-09" db="EMBL/GenBank/DDBJ databases">
        <authorList>
            <person name="Varghese N."/>
            <person name="Submissions S."/>
        </authorList>
    </citation>
    <scope>NUCLEOTIDE SEQUENCE [LARGE SCALE GENOMIC DNA]</scope>
    <source>
        <strain evidence="12">C7</strain>
    </source>
</reference>
<dbReference type="GO" id="GO:0022857">
    <property type="term" value="F:transmembrane transporter activity"/>
    <property type="evidence" value="ECO:0007669"/>
    <property type="project" value="InterPro"/>
</dbReference>
<dbReference type="NCBIfam" id="TIGR01726">
    <property type="entry name" value="HEQRo_perm_3TM"/>
    <property type="match status" value="1"/>
</dbReference>
<dbReference type="Pfam" id="PF00528">
    <property type="entry name" value="BPD_transp_1"/>
    <property type="match status" value="1"/>
</dbReference>